<evidence type="ECO:0000256" key="11">
    <source>
        <dbReference type="PROSITE-ProRule" id="PRU00520"/>
    </source>
</evidence>
<dbReference type="PANTHER" id="PTHR42959:SF1">
    <property type="entry name" value="CARBAMOYLTRANSFERASE HYPF"/>
    <property type="match status" value="1"/>
</dbReference>
<dbReference type="SUPFAM" id="SSF55821">
    <property type="entry name" value="YrdC/RibB"/>
    <property type="match status" value="1"/>
</dbReference>
<dbReference type="InterPro" id="IPR055128">
    <property type="entry name" value="HypF_C_2"/>
</dbReference>
<name>A0A285PNZ2_9FIRM</name>
<dbReference type="GO" id="GO:0051604">
    <property type="term" value="P:protein maturation"/>
    <property type="evidence" value="ECO:0007669"/>
    <property type="project" value="TreeGrafter"/>
</dbReference>
<evidence type="ECO:0000256" key="5">
    <source>
        <dbReference type="ARBA" id="ARBA00022723"/>
    </source>
</evidence>
<gene>
    <name evidence="14" type="ORF">EHLA_0590</name>
</gene>
<dbReference type="GO" id="GO:0003725">
    <property type="term" value="F:double-stranded RNA binding"/>
    <property type="evidence" value="ECO:0007669"/>
    <property type="project" value="InterPro"/>
</dbReference>
<dbReference type="SUPFAM" id="SSF54975">
    <property type="entry name" value="Acylphosphatase/BLUF domain-like"/>
    <property type="match status" value="1"/>
</dbReference>
<dbReference type="KEGG" id="ehl:EHLA_0590"/>
<dbReference type="GO" id="GO:0003998">
    <property type="term" value="F:acylphosphatase activity"/>
    <property type="evidence" value="ECO:0007669"/>
    <property type="project" value="UniProtKB-EC"/>
</dbReference>
<dbReference type="Gene3D" id="3.30.110.120">
    <property type="match status" value="1"/>
</dbReference>
<comment type="pathway">
    <text evidence="1">Protein modification; [NiFe] hydrogenase maturation.</text>
</comment>
<dbReference type="Pfam" id="PF00708">
    <property type="entry name" value="Acylphosphatase"/>
    <property type="match status" value="1"/>
</dbReference>
<evidence type="ECO:0000313" key="14">
    <source>
        <dbReference type="EMBL" id="SOB71353.1"/>
    </source>
</evidence>
<keyword evidence="15" id="KW-1185">Reference proteome</keyword>
<dbReference type="GO" id="GO:0008270">
    <property type="term" value="F:zinc ion binding"/>
    <property type="evidence" value="ECO:0007669"/>
    <property type="project" value="UniProtKB-KW"/>
</dbReference>
<dbReference type="InterPro" id="IPR051060">
    <property type="entry name" value="Carbamoyltrans_HypF-like"/>
</dbReference>
<accession>A0A285PNZ2</accession>
<evidence type="ECO:0000256" key="4">
    <source>
        <dbReference type="ARBA" id="ARBA00022598"/>
    </source>
</evidence>
<dbReference type="InterPro" id="IPR006070">
    <property type="entry name" value="Sua5-like_dom"/>
</dbReference>
<evidence type="ECO:0000259" key="12">
    <source>
        <dbReference type="PROSITE" id="PS51160"/>
    </source>
</evidence>
<evidence type="ECO:0000256" key="8">
    <source>
        <dbReference type="ARBA" id="ARBA00047645"/>
    </source>
</evidence>
<dbReference type="STRING" id="39488.ERS852450_02828"/>
<dbReference type="EC" id="6.2.-.-" evidence="10"/>
<keyword evidence="7" id="KW-0862">Zinc</keyword>
<evidence type="ECO:0000256" key="1">
    <source>
        <dbReference type="ARBA" id="ARBA00004711"/>
    </source>
</evidence>
<dbReference type="NCBIfam" id="TIGR00143">
    <property type="entry name" value="hypF"/>
    <property type="match status" value="1"/>
</dbReference>
<comment type="catalytic activity">
    <reaction evidence="8">
        <text>an acyl phosphate + H2O = a carboxylate + phosphate + H(+)</text>
        <dbReference type="Rhea" id="RHEA:14965"/>
        <dbReference type="ChEBI" id="CHEBI:15377"/>
        <dbReference type="ChEBI" id="CHEBI:15378"/>
        <dbReference type="ChEBI" id="CHEBI:29067"/>
        <dbReference type="ChEBI" id="CHEBI:43474"/>
        <dbReference type="ChEBI" id="CHEBI:59918"/>
        <dbReference type="EC" id="3.6.1.7"/>
    </reaction>
</comment>
<dbReference type="RefSeq" id="WP_096239261.1">
    <property type="nucleotide sequence ID" value="NZ_LT907978.1"/>
</dbReference>
<evidence type="ECO:0000256" key="6">
    <source>
        <dbReference type="ARBA" id="ARBA00022771"/>
    </source>
</evidence>
<evidence type="ECO:0000256" key="7">
    <source>
        <dbReference type="ARBA" id="ARBA00022833"/>
    </source>
</evidence>
<dbReference type="InterPro" id="IPR041440">
    <property type="entry name" value="HypF_C"/>
</dbReference>
<dbReference type="Pfam" id="PF01300">
    <property type="entry name" value="Sua5_yciO_yrdC"/>
    <property type="match status" value="1"/>
</dbReference>
<evidence type="ECO:0000256" key="9">
    <source>
        <dbReference type="ARBA" id="ARBA00048220"/>
    </source>
</evidence>
<dbReference type="GO" id="GO:0016874">
    <property type="term" value="F:ligase activity"/>
    <property type="evidence" value="ECO:0007669"/>
    <property type="project" value="UniProtKB-UniRule"/>
</dbReference>
<dbReference type="Gene3D" id="3.30.420.360">
    <property type="match status" value="1"/>
</dbReference>
<organism evidence="14 15">
    <name type="scientific">Anaerobutyricum hallii</name>
    <dbReference type="NCBI Taxonomy" id="39488"/>
    <lineage>
        <taxon>Bacteria</taxon>
        <taxon>Bacillati</taxon>
        <taxon>Bacillota</taxon>
        <taxon>Clostridia</taxon>
        <taxon>Lachnospirales</taxon>
        <taxon>Lachnospiraceae</taxon>
        <taxon>Anaerobutyricum</taxon>
    </lineage>
</organism>
<dbReference type="Pfam" id="PF22521">
    <property type="entry name" value="HypF_C_2"/>
    <property type="match status" value="1"/>
</dbReference>
<dbReference type="PIRSF" id="PIRSF006256">
    <property type="entry name" value="CMPcnvr_hdrg_mat"/>
    <property type="match status" value="1"/>
</dbReference>
<evidence type="ECO:0000313" key="15">
    <source>
        <dbReference type="Proteomes" id="UP000217549"/>
    </source>
</evidence>
<dbReference type="PROSITE" id="PS00150">
    <property type="entry name" value="ACYLPHOSPHATASE_1"/>
    <property type="match status" value="1"/>
</dbReference>
<keyword evidence="6" id="KW-0863">Zinc-finger</keyword>
<dbReference type="Pfam" id="PF07503">
    <property type="entry name" value="zf-HYPF"/>
    <property type="match status" value="2"/>
</dbReference>
<comment type="caution">
    <text evidence="11">Lacks conserved residue(s) required for the propagation of feature annotation.</text>
</comment>
<evidence type="ECO:0000256" key="2">
    <source>
        <dbReference type="ARBA" id="ARBA00005614"/>
    </source>
</evidence>
<dbReference type="InterPro" id="IPR001792">
    <property type="entry name" value="Acylphosphatase-like_dom"/>
</dbReference>
<comment type="similarity">
    <text evidence="3 10">Belongs to the carbamoyltransferase HypF family.</text>
</comment>
<dbReference type="PANTHER" id="PTHR42959">
    <property type="entry name" value="CARBAMOYLTRANSFERASE"/>
    <property type="match status" value="1"/>
</dbReference>
<dbReference type="InterPro" id="IPR036046">
    <property type="entry name" value="Acylphosphatase-like_dom_sf"/>
</dbReference>
<dbReference type="Gene3D" id="3.30.420.40">
    <property type="match status" value="1"/>
</dbReference>
<dbReference type="PROSITE" id="PS51163">
    <property type="entry name" value="YRDC"/>
    <property type="match status" value="1"/>
</dbReference>
<protein>
    <recommendedName>
        <fullName evidence="10">Carbamoyltransferase</fullName>
        <ecNumber evidence="10">6.2.-.-</ecNumber>
    </recommendedName>
</protein>
<proteinExistence type="inferred from homology"/>
<feature type="domain" description="Acylphosphatase-like" evidence="12">
    <location>
        <begin position="2"/>
        <end position="90"/>
    </location>
</feature>
<dbReference type="InterPro" id="IPR017945">
    <property type="entry name" value="DHBP_synth_RibB-like_a/b_dom"/>
</dbReference>
<comment type="similarity">
    <text evidence="2">Belongs to the acylphosphatase family.</text>
</comment>
<sequence length="811" mass="90554">MRVCIRVFGIVQGVGFRPTVKRHADVCRIEGSVSNKGPYVEIFAQGSEECVNHFIKRIQEQPPKRAVILKMDVESLESAIESDTKFEVKSEANAESDSKERFRIIESEKEEGEIFVSPDIAICPECKKELYDKKDRRYLHPFINCTCCGPRLTILDSMPYDRVRTSMGEFPMCEKCEWEYTHAKTRRFDAQPVCCNECGPEVYLLGRPERGADAIRYTRKVISEGGIVAVKGIGGFHLCCDALKEETVAALRARKKRPMKPFAVMMKDLSVVKRECEAAPYVEEILDGHQKPIILLPKKAGGHLCESVAPDNPKIGVMLPYAPIQLLLFDYQDDVEVSDCLVMTSANTSGAPICRDDEDALRELTGLCDVILSHDRKIRIRADDTVMDFYQGEPYMIRRSRGYAPLPFMMGNEFKGQVLAVGGELKNAFCIGKNQLFYPSPYIGDMGDVRTVKALKESVKRMEELLEVKPQIVACDMHPSYNTRTAAEEMGLPVFLVQHHYAHILSCMAENEWTTKKQVIGVSFDGTGYGTDGTIWGGEILLADYDSFKRWGCIEPFAQTGGDASAKEGWRIAVSLLGKIYGKEIALSIIETLGLCESKLAKLQFTMEERGINTVKSTSGGRLFDAVSAILGIRKSSTFEGEASTSLQFAAEKWLDSQEEKIAGQEDFVESGVITEYREEQKEILVEEKNLGHQNTKDELYYLPTLALVKEVVERKLLGENSNQLALHFHKGLAGMIVSACEKAREETGIDTVALSGGVYQNRLLLDYSVTMLEKRGFHVLRHHLLPPNDGGISLGQAVAAMRSMCVQKGE</sequence>
<dbReference type="AlphaFoldDB" id="A0A285PNZ2"/>
<dbReference type="GO" id="GO:0016743">
    <property type="term" value="F:carboxyl- or carbamoyltransferase activity"/>
    <property type="evidence" value="ECO:0007669"/>
    <property type="project" value="UniProtKB-UniRule"/>
</dbReference>
<dbReference type="Pfam" id="PF17788">
    <property type="entry name" value="HypF_C"/>
    <property type="match status" value="1"/>
</dbReference>
<keyword evidence="4" id="KW-0436">Ligase</keyword>
<dbReference type="Proteomes" id="UP000217549">
    <property type="component" value="Chromosome I"/>
</dbReference>
<evidence type="ECO:0000256" key="3">
    <source>
        <dbReference type="ARBA" id="ARBA00008097"/>
    </source>
</evidence>
<dbReference type="Gene3D" id="3.90.870.50">
    <property type="match status" value="1"/>
</dbReference>
<reference evidence="15" key="1">
    <citation type="submission" date="2017-09" db="EMBL/GenBank/DDBJ databases">
        <authorList>
            <person name="Shetty A S."/>
        </authorList>
    </citation>
    <scope>NUCLEOTIDE SEQUENCE [LARGE SCALE GENOMIC DNA]</scope>
</reference>
<dbReference type="InterPro" id="IPR011125">
    <property type="entry name" value="Znf_HypF"/>
</dbReference>
<dbReference type="PROSITE" id="PS51160">
    <property type="entry name" value="ACYLPHOSPHATASE_3"/>
    <property type="match status" value="1"/>
</dbReference>
<feature type="domain" description="YrdC-like" evidence="13">
    <location>
        <begin position="212"/>
        <end position="402"/>
    </location>
</feature>
<dbReference type="InterPro" id="IPR004421">
    <property type="entry name" value="Carbamoyltransferase_HypF"/>
</dbReference>
<dbReference type="UniPathway" id="UPA00335"/>
<evidence type="ECO:0000256" key="10">
    <source>
        <dbReference type="PIRNR" id="PIRNR006256"/>
    </source>
</evidence>
<dbReference type="InterPro" id="IPR017968">
    <property type="entry name" value="Acylphosphatase_CS"/>
</dbReference>
<keyword evidence="14" id="KW-0378">Hydrolase</keyword>
<comment type="catalytic activity">
    <reaction evidence="9">
        <text>C-terminal L-cysteinyl-[HypE protein] + carbamoyl phosphate + ATP + H2O = C-terminal S-carboxamide-L-cysteinyl-[HypE protein] + AMP + phosphate + diphosphate + H(+)</text>
        <dbReference type="Rhea" id="RHEA:55636"/>
        <dbReference type="Rhea" id="RHEA-COMP:14247"/>
        <dbReference type="Rhea" id="RHEA-COMP:14392"/>
        <dbReference type="ChEBI" id="CHEBI:15377"/>
        <dbReference type="ChEBI" id="CHEBI:15378"/>
        <dbReference type="ChEBI" id="CHEBI:30616"/>
        <dbReference type="ChEBI" id="CHEBI:33019"/>
        <dbReference type="ChEBI" id="CHEBI:43474"/>
        <dbReference type="ChEBI" id="CHEBI:58228"/>
        <dbReference type="ChEBI" id="CHEBI:76913"/>
        <dbReference type="ChEBI" id="CHEBI:139126"/>
        <dbReference type="ChEBI" id="CHEBI:456215"/>
    </reaction>
</comment>
<dbReference type="EMBL" id="LT907978">
    <property type="protein sequence ID" value="SOB71353.1"/>
    <property type="molecule type" value="Genomic_DNA"/>
</dbReference>
<evidence type="ECO:0000259" key="13">
    <source>
        <dbReference type="PROSITE" id="PS51163"/>
    </source>
</evidence>
<keyword evidence="5" id="KW-0479">Metal-binding</keyword>